<comment type="caution">
    <text evidence="2">The sequence shown here is derived from an EMBL/GenBank/DDBJ whole genome shotgun (WGS) entry which is preliminary data.</text>
</comment>
<dbReference type="SMART" id="SM00563">
    <property type="entry name" value="PlsC"/>
    <property type="match status" value="1"/>
</dbReference>
<evidence type="ECO:0000313" key="3">
    <source>
        <dbReference type="Proteomes" id="UP000781958"/>
    </source>
</evidence>
<gene>
    <name evidence="2" type="ORF">J2851_001782</name>
</gene>
<keyword evidence="2" id="KW-0808">Transferase</keyword>
<dbReference type="EMBL" id="JAGINP010000005">
    <property type="protein sequence ID" value="MBP2292021.1"/>
    <property type="molecule type" value="Genomic_DNA"/>
</dbReference>
<organism evidence="2 3">
    <name type="scientific">Azospirillum rugosum</name>
    <dbReference type="NCBI Taxonomy" id="416170"/>
    <lineage>
        <taxon>Bacteria</taxon>
        <taxon>Pseudomonadati</taxon>
        <taxon>Pseudomonadota</taxon>
        <taxon>Alphaproteobacteria</taxon>
        <taxon>Rhodospirillales</taxon>
        <taxon>Azospirillaceae</taxon>
        <taxon>Azospirillum</taxon>
    </lineage>
</organism>
<evidence type="ECO:0000313" key="2">
    <source>
        <dbReference type="EMBL" id="MBP2292021.1"/>
    </source>
</evidence>
<dbReference type="SUPFAM" id="SSF69593">
    <property type="entry name" value="Glycerol-3-phosphate (1)-acyltransferase"/>
    <property type="match status" value="1"/>
</dbReference>
<keyword evidence="2" id="KW-0012">Acyltransferase</keyword>
<dbReference type="InterPro" id="IPR002123">
    <property type="entry name" value="Plipid/glycerol_acylTrfase"/>
</dbReference>
<keyword evidence="3" id="KW-1185">Reference proteome</keyword>
<name>A0ABS4SHH4_9PROT</name>
<feature type="domain" description="Phospholipid/glycerol acyltransferase" evidence="1">
    <location>
        <begin position="24"/>
        <end position="143"/>
    </location>
</feature>
<dbReference type="Proteomes" id="UP000781958">
    <property type="component" value="Unassembled WGS sequence"/>
</dbReference>
<proteinExistence type="predicted"/>
<dbReference type="GO" id="GO:0016746">
    <property type="term" value="F:acyltransferase activity"/>
    <property type="evidence" value="ECO:0007669"/>
    <property type="project" value="UniProtKB-KW"/>
</dbReference>
<accession>A0ABS4SHH4</accession>
<evidence type="ECO:0000259" key="1">
    <source>
        <dbReference type="SMART" id="SM00563"/>
    </source>
</evidence>
<dbReference type="RefSeq" id="WP_246500521.1">
    <property type="nucleotide sequence ID" value="NZ_JAGINP010000005.1"/>
</dbReference>
<protein>
    <submittedName>
        <fullName evidence="2">1-acyl-sn-glycerol-3-phosphate acyltransferase</fullName>
    </submittedName>
</protein>
<reference evidence="2 3" key="1">
    <citation type="submission" date="2021-03" db="EMBL/GenBank/DDBJ databases">
        <title>Genomic Encyclopedia of Type Strains, Phase III (KMG-III): the genomes of soil and plant-associated and newly described type strains.</title>
        <authorList>
            <person name="Whitman W."/>
        </authorList>
    </citation>
    <scope>NUCLEOTIDE SEQUENCE [LARGE SCALE GENOMIC DNA]</scope>
    <source>
        <strain evidence="2 3">IMMIB AFH-6</strain>
    </source>
</reference>
<sequence>MRRNFHAIRLAKPGWPELPPGRPVIVYLNHPSWWDPAFLIVIATTRFRDRPGYGPIDVAGLARYPFLGRIGLFGIEPNGLQGATAFLRTAGAILDDPDAMLWITAEGAFTDPRRRPVALRPGLAHLVRRTPRAVVVPLALEYPFWNERTPEALARFGTPVDAAVFEGWRVETLNARLTHALEDTMDALAEDALSRDPERFIRVIGGTVGVGGLYDLWRRGRAWATGRPFQPGHGASE</sequence>
<dbReference type="Pfam" id="PF01553">
    <property type="entry name" value="Acyltransferase"/>
    <property type="match status" value="1"/>
</dbReference>
<dbReference type="CDD" id="cd06551">
    <property type="entry name" value="LPLAT"/>
    <property type="match status" value="1"/>
</dbReference>